<evidence type="ECO:0000256" key="2">
    <source>
        <dbReference type="ARBA" id="ARBA00022737"/>
    </source>
</evidence>
<comment type="caution">
    <text evidence="4">The sequence shown here is derived from an EMBL/GenBank/DDBJ whole genome shotgun (WGS) entry which is preliminary data.</text>
</comment>
<keyword evidence="1 3" id="KW-0853">WD repeat</keyword>
<dbReference type="InterPro" id="IPR036322">
    <property type="entry name" value="WD40_repeat_dom_sf"/>
</dbReference>
<dbReference type="Gene3D" id="2.130.10.10">
    <property type="entry name" value="YVTN repeat-like/Quinoprotein amine dehydrogenase"/>
    <property type="match status" value="2"/>
</dbReference>
<dbReference type="CDD" id="cd00200">
    <property type="entry name" value="WD40"/>
    <property type="match status" value="1"/>
</dbReference>
<dbReference type="InterPro" id="IPR020472">
    <property type="entry name" value="WD40_PAC1"/>
</dbReference>
<protein>
    <submittedName>
        <fullName evidence="4">WD40 repeat-like protein</fullName>
    </submittedName>
</protein>
<dbReference type="Proteomes" id="UP000193719">
    <property type="component" value="Unassembled WGS sequence"/>
</dbReference>
<accession>A0A1Y1VJS3</accession>
<dbReference type="Pfam" id="PF00400">
    <property type="entry name" value="WD40"/>
    <property type="match status" value="7"/>
</dbReference>
<feature type="repeat" description="WD" evidence="3">
    <location>
        <begin position="44"/>
        <end position="78"/>
    </location>
</feature>
<dbReference type="SMART" id="SM00320">
    <property type="entry name" value="WD40"/>
    <property type="match status" value="7"/>
</dbReference>
<organism evidence="4 5">
    <name type="scientific">Piromyces finnis</name>
    <dbReference type="NCBI Taxonomy" id="1754191"/>
    <lineage>
        <taxon>Eukaryota</taxon>
        <taxon>Fungi</taxon>
        <taxon>Fungi incertae sedis</taxon>
        <taxon>Chytridiomycota</taxon>
        <taxon>Chytridiomycota incertae sedis</taxon>
        <taxon>Neocallimastigomycetes</taxon>
        <taxon>Neocallimastigales</taxon>
        <taxon>Neocallimastigaceae</taxon>
        <taxon>Piromyces</taxon>
    </lineage>
</organism>
<dbReference type="SUPFAM" id="SSF50978">
    <property type="entry name" value="WD40 repeat-like"/>
    <property type="match status" value="1"/>
</dbReference>
<evidence type="ECO:0000313" key="5">
    <source>
        <dbReference type="Proteomes" id="UP000193719"/>
    </source>
</evidence>
<sequence>MLKAHDDGIWSVVWSKNTNRIITGSLDDKIKIWSGDHYTLVTPLTGHLLGITSMSSSGTGSEFASVSLDNQLRVWDLKLTIPSIIHVINAGPAEAWQVAFSPDGKQIATSNHSGKINIWNVASGTKKTSIVSKGSFGMSISYSPNGMLLALGTENGTIFVFDAVFGTLKYSFKNHRKPVRAIAFSTNSNLLISGSDDNCIVLYELSSSRSSYLCTLKGHTSWVLDISVSPDGIHLASGSSDKTVKIWDLETKQCVHTFEDHSDQVWGVAYNPDGTKLASVAEDGTMIIHKTSTQPSINLTGPFK</sequence>
<dbReference type="GO" id="GO:0032991">
    <property type="term" value="C:protein-containing complex"/>
    <property type="evidence" value="ECO:0007669"/>
    <property type="project" value="UniProtKB-ARBA"/>
</dbReference>
<dbReference type="InterPro" id="IPR015943">
    <property type="entry name" value="WD40/YVTN_repeat-like_dom_sf"/>
</dbReference>
<dbReference type="EMBL" id="MCFH01000005">
    <property type="protein sequence ID" value="ORX57924.1"/>
    <property type="molecule type" value="Genomic_DNA"/>
</dbReference>
<dbReference type="PROSITE" id="PS50294">
    <property type="entry name" value="WD_REPEATS_REGION"/>
    <property type="match status" value="4"/>
</dbReference>
<reference evidence="4 5" key="1">
    <citation type="submission" date="2016-08" db="EMBL/GenBank/DDBJ databases">
        <title>Genomes of anaerobic fungi encode conserved fungal cellulosomes for biomass hydrolysis.</title>
        <authorList>
            <consortium name="DOE Joint Genome Institute"/>
            <person name="Haitjema C.H."/>
            <person name="Gilmore S.P."/>
            <person name="Henske J.K."/>
            <person name="Solomon K.V."/>
            <person name="De Groot R."/>
            <person name="Kuo A."/>
            <person name="Mondo S.J."/>
            <person name="Salamov A.A."/>
            <person name="Labutti K."/>
            <person name="Zhao Z."/>
            <person name="Chiniquy J."/>
            <person name="Barry K."/>
            <person name="Brewer H.M."/>
            <person name="Purvine S.O."/>
            <person name="Wright A.T."/>
            <person name="Boxma B."/>
            <person name="Van Alen T."/>
            <person name="Hackstein J.H."/>
            <person name="Baker S.E."/>
            <person name="Grigoriev I.V."/>
            <person name="O'Malley M.A."/>
        </authorList>
    </citation>
    <scope>NUCLEOTIDE SEQUENCE [LARGE SCALE GENOMIC DNA]</scope>
    <source>
        <strain evidence="5">finn</strain>
    </source>
</reference>
<dbReference type="InterPro" id="IPR001680">
    <property type="entry name" value="WD40_rpt"/>
</dbReference>
<dbReference type="STRING" id="1754191.A0A1Y1VJS3"/>
<feature type="repeat" description="WD" evidence="3">
    <location>
        <begin position="216"/>
        <end position="257"/>
    </location>
</feature>
<feature type="repeat" description="WD" evidence="3">
    <location>
        <begin position="98"/>
        <end position="129"/>
    </location>
</feature>
<dbReference type="InterPro" id="IPR051510">
    <property type="entry name" value="SKI8"/>
</dbReference>
<feature type="repeat" description="WD" evidence="3">
    <location>
        <begin position="2"/>
        <end position="34"/>
    </location>
</feature>
<feature type="repeat" description="WD" evidence="3">
    <location>
        <begin position="258"/>
        <end position="299"/>
    </location>
</feature>
<dbReference type="PRINTS" id="PR00320">
    <property type="entry name" value="GPROTEINBRPT"/>
</dbReference>
<dbReference type="OrthoDB" id="538223at2759"/>
<dbReference type="InterPro" id="IPR019775">
    <property type="entry name" value="WD40_repeat_CS"/>
</dbReference>
<dbReference type="GO" id="GO:0005634">
    <property type="term" value="C:nucleus"/>
    <property type="evidence" value="ECO:0007669"/>
    <property type="project" value="TreeGrafter"/>
</dbReference>
<proteinExistence type="predicted"/>
<gene>
    <name evidence="4" type="ORF">BCR36DRAFT_395224</name>
</gene>
<dbReference type="AlphaFoldDB" id="A0A1Y1VJS3"/>
<keyword evidence="2" id="KW-0677">Repeat</keyword>
<dbReference type="PANTHER" id="PTHR44090">
    <property type="entry name" value="WD REPEAT-CONTAINING PROTEIN 61"/>
    <property type="match status" value="1"/>
</dbReference>
<feature type="repeat" description="WD" evidence="3">
    <location>
        <begin position="172"/>
        <end position="213"/>
    </location>
</feature>
<evidence type="ECO:0000313" key="4">
    <source>
        <dbReference type="EMBL" id="ORX57924.1"/>
    </source>
</evidence>
<dbReference type="PANTHER" id="PTHR44090:SF1">
    <property type="entry name" value="SUPERKILLER COMPLEX PROTEIN 8"/>
    <property type="match status" value="1"/>
</dbReference>
<evidence type="ECO:0000256" key="3">
    <source>
        <dbReference type="PROSITE-ProRule" id="PRU00221"/>
    </source>
</evidence>
<dbReference type="PROSITE" id="PS00678">
    <property type="entry name" value="WD_REPEATS_1"/>
    <property type="match status" value="1"/>
</dbReference>
<reference evidence="4 5" key="2">
    <citation type="submission" date="2016-08" db="EMBL/GenBank/DDBJ databases">
        <title>Pervasive Adenine N6-methylation of Active Genes in Fungi.</title>
        <authorList>
            <consortium name="DOE Joint Genome Institute"/>
            <person name="Mondo S.J."/>
            <person name="Dannebaum R.O."/>
            <person name="Kuo R.C."/>
            <person name="Labutti K."/>
            <person name="Haridas S."/>
            <person name="Kuo A."/>
            <person name="Salamov A."/>
            <person name="Ahrendt S.R."/>
            <person name="Lipzen A."/>
            <person name="Sullivan W."/>
            <person name="Andreopoulos W.B."/>
            <person name="Clum A."/>
            <person name="Lindquist E."/>
            <person name="Daum C."/>
            <person name="Ramamoorthy G.K."/>
            <person name="Gryganskyi A."/>
            <person name="Culley D."/>
            <person name="Magnuson J.K."/>
            <person name="James T.Y."/>
            <person name="O'Malley M.A."/>
            <person name="Stajich J.E."/>
            <person name="Spatafora J.W."/>
            <person name="Visel A."/>
            <person name="Grigoriev I.V."/>
        </authorList>
    </citation>
    <scope>NUCLEOTIDE SEQUENCE [LARGE SCALE GENOMIC DNA]</scope>
    <source>
        <strain evidence="5">finn</strain>
    </source>
</reference>
<keyword evidence="5" id="KW-1185">Reference proteome</keyword>
<dbReference type="PROSITE" id="PS50082">
    <property type="entry name" value="WD_REPEATS_2"/>
    <property type="match status" value="6"/>
</dbReference>
<evidence type="ECO:0000256" key="1">
    <source>
        <dbReference type="ARBA" id="ARBA00022574"/>
    </source>
</evidence>
<name>A0A1Y1VJS3_9FUNG</name>